<proteinExistence type="predicted"/>
<reference evidence="1 2" key="1">
    <citation type="submission" date="2019-10" db="EMBL/GenBank/DDBJ databases">
        <title>Streptomyces sp. strain GY16 isolated from leaves of Broussonetia papyrifera.</title>
        <authorList>
            <person name="Mo P."/>
        </authorList>
    </citation>
    <scope>NUCLEOTIDE SEQUENCE [LARGE SCALE GENOMIC DNA]</scope>
    <source>
        <strain evidence="1 2">GY16</strain>
    </source>
</reference>
<gene>
    <name evidence="1" type="ORF">F9278_24890</name>
</gene>
<protein>
    <submittedName>
        <fullName evidence="1">Uncharacterized protein</fullName>
    </submittedName>
</protein>
<evidence type="ECO:0000313" key="2">
    <source>
        <dbReference type="Proteomes" id="UP000327294"/>
    </source>
</evidence>
<dbReference type="AlphaFoldDB" id="A0A5P8K741"/>
<organism evidence="1 2">
    <name type="scientific">Streptomyces phaeolivaceus</name>
    <dbReference type="NCBI Taxonomy" id="2653200"/>
    <lineage>
        <taxon>Bacteria</taxon>
        <taxon>Bacillati</taxon>
        <taxon>Actinomycetota</taxon>
        <taxon>Actinomycetes</taxon>
        <taxon>Kitasatosporales</taxon>
        <taxon>Streptomycetaceae</taxon>
        <taxon>Streptomyces</taxon>
    </lineage>
</organism>
<evidence type="ECO:0000313" key="1">
    <source>
        <dbReference type="EMBL" id="QFQ98860.1"/>
    </source>
</evidence>
<name>A0A5P8K741_9ACTN</name>
<accession>A0A5P8K741</accession>
<dbReference type="Proteomes" id="UP000327294">
    <property type="component" value="Chromosome"/>
</dbReference>
<dbReference type="KEGG" id="sphv:F9278_24890"/>
<dbReference type="EMBL" id="CP045096">
    <property type="protein sequence ID" value="QFQ98860.1"/>
    <property type="molecule type" value="Genomic_DNA"/>
</dbReference>
<keyword evidence="2" id="KW-1185">Reference proteome</keyword>
<sequence length="98" mass="10502">MGAEGAGEVRLLPWVGDGGKPCYLVSDSAGGPVSRMADDTEAIQLEMGNELLSHARAMLLPDASGRELHFLASRLSEALADALRVAESRGRRLRRQVD</sequence>